<evidence type="ECO:0000256" key="2">
    <source>
        <dbReference type="SAM" id="SignalP"/>
    </source>
</evidence>
<name>A0AA39CNA0_9EURO</name>
<feature type="signal peptide" evidence="2">
    <location>
        <begin position="1"/>
        <end position="21"/>
    </location>
</feature>
<keyword evidence="2" id="KW-0732">Signal</keyword>
<feature type="region of interest" description="Disordered" evidence="1">
    <location>
        <begin position="94"/>
        <end position="160"/>
    </location>
</feature>
<accession>A0AA39CNA0</accession>
<proteinExistence type="predicted"/>
<evidence type="ECO:0000256" key="1">
    <source>
        <dbReference type="SAM" id="MobiDB-lite"/>
    </source>
</evidence>
<protein>
    <submittedName>
        <fullName evidence="3">Uncharacterized protein</fullName>
    </submittedName>
</protein>
<evidence type="ECO:0000313" key="4">
    <source>
        <dbReference type="Proteomes" id="UP001172673"/>
    </source>
</evidence>
<keyword evidence="4" id="KW-1185">Reference proteome</keyword>
<reference evidence="3" key="1">
    <citation type="submission" date="2022-10" db="EMBL/GenBank/DDBJ databases">
        <title>Culturing micro-colonial fungi from biological soil crusts in the Mojave desert and describing Neophaeococcomyces mojavensis, and introducing the new genera and species Taxawa tesnikishii.</title>
        <authorList>
            <person name="Kurbessoian T."/>
            <person name="Stajich J.E."/>
        </authorList>
    </citation>
    <scope>NUCLEOTIDE SEQUENCE</scope>
    <source>
        <strain evidence="3">TK_41</strain>
    </source>
</reference>
<organism evidence="3 4">
    <name type="scientific">Cladophialophora chaetospira</name>
    <dbReference type="NCBI Taxonomy" id="386627"/>
    <lineage>
        <taxon>Eukaryota</taxon>
        <taxon>Fungi</taxon>
        <taxon>Dikarya</taxon>
        <taxon>Ascomycota</taxon>
        <taxon>Pezizomycotina</taxon>
        <taxon>Eurotiomycetes</taxon>
        <taxon>Chaetothyriomycetidae</taxon>
        <taxon>Chaetothyriales</taxon>
        <taxon>Herpotrichiellaceae</taxon>
        <taxon>Cladophialophora</taxon>
    </lineage>
</organism>
<feature type="chain" id="PRO_5041448677" evidence="2">
    <location>
        <begin position="22"/>
        <end position="407"/>
    </location>
</feature>
<gene>
    <name evidence="3" type="ORF">H2200_001698</name>
</gene>
<dbReference type="EMBL" id="JAPDRK010000002">
    <property type="protein sequence ID" value="KAJ9615623.1"/>
    <property type="molecule type" value="Genomic_DNA"/>
</dbReference>
<dbReference type="Proteomes" id="UP001172673">
    <property type="component" value="Unassembled WGS sequence"/>
</dbReference>
<comment type="caution">
    <text evidence="3">The sequence shown here is derived from an EMBL/GenBank/DDBJ whole genome shotgun (WGS) entry which is preliminary data.</text>
</comment>
<evidence type="ECO:0000313" key="3">
    <source>
        <dbReference type="EMBL" id="KAJ9615623.1"/>
    </source>
</evidence>
<dbReference type="AlphaFoldDB" id="A0AA39CNA0"/>
<sequence>MKPRQLRLCCLLVACSRWALADQKPRDADLTQATTPQISFEEELLSSNAAANIRSVVLEHIANVTALLTEEYLKGLVTSGMDAFGTNGSTTLLNLHNGRRSAKDRAVASDGDSPPQPSVKAPESDLPLVDNEATRLVVSTAEDKSSDQAQPVGPKFEADDDTQEIAEPQMLASCPCNCNNPTTPCCIKICVHRLKAQVDQQPLPPVVESAPHQKDIAEPQTLASCPCNCNNPTTPCCIKLCVHRLKAQLDQQLLPPAMESTAQQGQKPLSDTEELATSRAHGADAGLVTLKTSMGTDWTVKAESDLALYASFISHSLVHDLGLASEIHPVAGNAASTVVIKDQIYQVVGTVPIAVEAYTQKNFAFGDLFYVIESSQETVGKAAPELVFGIDHVRQAGGLALKASFVI</sequence>